<dbReference type="GO" id="GO:0004519">
    <property type="term" value="F:endonuclease activity"/>
    <property type="evidence" value="ECO:0007669"/>
    <property type="project" value="InterPro"/>
</dbReference>
<sequence>MRFFDGRGGHGTRTNNRFVEPKGRMARRVQADLFQRPGRASKGLRGAFSVESQVMHSCVTHVKRGGTEIAFTEIRGIHRMPKLPVGVDCTLSILQVCLRDREWTSKIDSGELPMYCENDLSLMYSTTIMRFLNHFSNIGHTKQTSMFKIASQLKIPEWIVKLRHETAHGYELPSIGVLRIAINILLHWLHDEYWAPEARTMEKCYVKKTDASEEEEESEAQDFTDVIELWTAVGLYVNAGYNVVSDLPEIQLREILQDLRTYMLTQYRNKTSNNDENEYISVHKRTIKIDKEYNLQTAQALLLSKISVDLNESSGTRQEKSDAICNALCKNEAFLPNLDIMRIFQRKEKKNTNLKRRILPPAILLFWKDIIFLLHEKEMLETLLFKLLNIVDQERETKERRTLAALWISSTFYSFVQLNIVQDISRTMEYDVQKADGNVDTKTLSQRLKERIHSKHPYLRNVLWLDISSTIPHFLLDIKFLSSLLLNVNDVSARLIEPILKLLTSKIGAQTKRHLLNLLQIYTFQKHDSEDDSNTDVDKIFSVQDLNPSPTENEVQMDKIKRATKKKTAPLLADQIIHTYQWIGCPIGLLPWQVDSLKSMEPLKLNPSRHSVSVLDSQIVAGIINRKNLKMQSRIKWDEVLRKKRRIEKKRNTGVVDVIMNRALERAKNQT</sequence>
<dbReference type="PANTHER" id="PTHR15002:SF0">
    <property type="entry name" value="RIBOSOMAL BIOGENESIS PROTEIN LAS1L"/>
    <property type="match status" value="1"/>
</dbReference>
<dbReference type="Pfam" id="PF04031">
    <property type="entry name" value="Las1"/>
    <property type="match status" value="1"/>
</dbReference>
<dbReference type="Proteomes" id="UP000310200">
    <property type="component" value="Unassembled WGS sequence"/>
</dbReference>
<gene>
    <name evidence="1" type="ORF">DBV15_03228</name>
</gene>
<dbReference type="GO" id="GO:0030687">
    <property type="term" value="C:preribosome, large subunit precursor"/>
    <property type="evidence" value="ECO:0007669"/>
    <property type="project" value="TreeGrafter"/>
</dbReference>
<protein>
    <submittedName>
        <fullName evidence="1">LAS1-like protein</fullName>
    </submittedName>
</protein>
<dbReference type="EMBL" id="QBLH01000159">
    <property type="protein sequence ID" value="TGZ57331.1"/>
    <property type="molecule type" value="Genomic_DNA"/>
</dbReference>
<dbReference type="STRING" id="300112.A0A4S2L3W4"/>
<evidence type="ECO:0000313" key="1">
    <source>
        <dbReference type="EMBL" id="TGZ57331.1"/>
    </source>
</evidence>
<evidence type="ECO:0000313" key="2">
    <source>
        <dbReference type="Proteomes" id="UP000310200"/>
    </source>
</evidence>
<dbReference type="InterPro" id="IPR007174">
    <property type="entry name" value="Las1"/>
</dbReference>
<accession>A0A4S2L3W4</accession>
<dbReference type="GO" id="GO:0090730">
    <property type="term" value="C:Las1 complex"/>
    <property type="evidence" value="ECO:0007669"/>
    <property type="project" value="InterPro"/>
</dbReference>
<organism evidence="1 2">
    <name type="scientific">Temnothorax longispinosus</name>
    <dbReference type="NCBI Taxonomy" id="300112"/>
    <lineage>
        <taxon>Eukaryota</taxon>
        <taxon>Metazoa</taxon>
        <taxon>Ecdysozoa</taxon>
        <taxon>Arthropoda</taxon>
        <taxon>Hexapoda</taxon>
        <taxon>Insecta</taxon>
        <taxon>Pterygota</taxon>
        <taxon>Neoptera</taxon>
        <taxon>Endopterygota</taxon>
        <taxon>Hymenoptera</taxon>
        <taxon>Apocrita</taxon>
        <taxon>Aculeata</taxon>
        <taxon>Formicoidea</taxon>
        <taxon>Formicidae</taxon>
        <taxon>Myrmicinae</taxon>
        <taxon>Temnothorax</taxon>
    </lineage>
</organism>
<keyword evidence="2" id="KW-1185">Reference proteome</keyword>
<reference evidence="1 2" key="1">
    <citation type="journal article" date="2019" name="Philos. Trans. R. Soc. Lond., B, Biol. Sci.">
        <title>Ant behaviour and brain gene expression of defending hosts depend on the ecological success of the intruding social parasite.</title>
        <authorList>
            <person name="Kaur R."/>
            <person name="Stoldt M."/>
            <person name="Jongepier E."/>
            <person name="Feldmeyer B."/>
            <person name="Menzel F."/>
            <person name="Bornberg-Bauer E."/>
            <person name="Foitzik S."/>
        </authorList>
    </citation>
    <scope>NUCLEOTIDE SEQUENCE [LARGE SCALE GENOMIC DNA]</scope>
    <source>
        <tissue evidence="1">Whole body</tissue>
    </source>
</reference>
<dbReference type="GO" id="GO:0000470">
    <property type="term" value="P:maturation of LSU-rRNA"/>
    <property type="evidence" value="ECO:0007669"/>
    <property type="project" value="TreeGrafter"/>
</dbReference>
<dbReference type="PANTHER" id="PTHR15002">
    <property type="entry name" value="RIBOSOMAL BIOGENESIS PROTEIN LAS1L"/>
    <property type="match status" value="1"/>
</dbReference>
<proteinExistence type="predicted"/>
<name>A0A4S2L3W4_9HYME</name>
<dbReference type="GO" id="GO:0000460">
    <property type="term" value="P:maturation of 5.8S rRNA"/>
    <property type="evidence" value="ECO:0007669"/>
    <property type="project" value="TreeGrafter"/>
</dbReference>
<comment type="caution">
    <text evidence="1">The sequence shown here is derived from an EMBL/GenBank/DDBJ whole genome shotgun (WGS) entry which is preliminary data.</text>
</comment>
<dbReference type="AlphaFoldDB" id="A0A4S2L3W4"/>